<evidence type="ECO:0000313" key="5">
    <source>
        <dbReference type="Proteomes" id="UP001164459"/>
    </source>
</evidence>
<dbReference type="GO" id="GO:0140643">
    <property type="term" value="F:hydroxymethylglutaryl-CoA reductase (NADH) activity"/>
    <property type="evidence" value="ECO:0007669"/>
    <property type="project" value="UniProtKB-EC"/>
</dbReference>
<dbReference type="CDD" id="cd00644">
    <property type="entry name" value="HMG-CoA_reductase_classII"/>
    <property type="match status" value="1"/>
</dbReference>
<dbReference type="PROSITE" id="PS01192">
    <property type="entry name" value="HMG_COA_REDUCTASE_3"/>
    <property type="match status" value="1"/>
</dbReference>
<dbReference type="Gene3D" id="3.90.770.10">
    <property type="entry name" value="3-hydroxy-3-methylglutaryl-coenzyme A Reductase, Chain A, domain 2"/>
    <property type="match status" value="2"/>
</dbReference>
<dbReference type="PRINTS" id="PR00071">
    <property type="entry name" value="HMGCOARDTASE"/>
</dbReference>
<dbReference type="SUPFAM" id="SSF55035">
    <property type="entry name" value="NAD-binding domain of HMG-CoA reductase"/>
    <property type="match status" value="1"/>
</dbReference>
<gene>
    <name evidence="4" type="ORF">O0S08_21245</name>
</gene>
<dbReference type="EC" id="1.1.1.88" evidence="3"/>
<evidence type="ECO:0000256" key="1">
    <source>
        <dbReference type="ARBA" id="ARBA00007661"/>
    </source>
</evidence>
<dbReference type="PROSITE" id="PS50065">
    <property type="entry name" value="HMG_COA_REDUCTASE_4"/>
    <property type="match status" value="1"/>
</dbReference>
<dbReference type="PANTHER" id="PTHR10572:SF24">
    <property type="entry name" value="3-HYDROXY-3-METHYLGLUTARYL-COENZYME A REDUCTASE"/>
    <property type="match status" value="1"/>
</dbReference>
<organism evidence="4 5">
    <name type="scientific">Nannocystis punicea</name>
    <dbReference type="NCBI Taxonomy" id="2995304"/>
    <lineage>
        <taxon>Bacteria</taxon>
        <taxon>Pseudomonadati</taxon>
        <taxon>Myxococcota</taxon>
        <taxon>Polyangia</taxon>
        <taxon>Nannocystales</taxon>
        <taxon>Nannocystaceae</taxon>
        <taxon>Nannocystis</taxon>
    </lineage>
</organism>
<dbReference type="Pfam" id="PF00368">
    <property type="entry name" value="HMG-CoA_red"/>
    <property type="match status" value="1"/>
</dbReference>
<keyword evidence="2 3" id="KW-0560">Oxidoreductase</keyword>
<dbReference type="InterPro" id="IPR023076">
    <property type="entry name" value="HMG_CoA_Rdtase_CS"/>
</dbReference>
<accession>A0ABY7HKS2</accession>
<dbReference type="EMBL" id="CP114040">
    <property type="protein sequence ID" value="WAS99499.1"/>
    <property type="molecule type" value="Genomic_DNA"/>
</dbReference>
<comment type="similarity">
    <text evidence="1 3">Belongs to the HMG-CoA reductase family.</text>
</comment>
<dbReference type="InterPro" id="IPR004553">
    <property type="entry name" value="HMG_CoA_Rdtase_bac-typ"/>
</dbReference>
<keyword evidence="3" id="KW-0520">NAD</keyword>
<name>A0ABY7HKS2_9BACT</name>
<dbReference type="InterPro" id="IPR009023">
    <property type="entry name" value="HMG_CoA_Rdtase_NAD(P)-bd_sf"/>
</dbReference>
<dbReference type="Gene3D" id="1.10.8.660">
    <property type="match status" value="1"/>
</dbReference>
<comment type="pathway">
    <text evidence="3">Metabolic intermediate metabolism; (R)-mevalonate degradation; (S)-3-hydroxy-3-methylglutaryl-CoA from (R)-mevalonate: step 1/1.</text>
</comment>
<dbReference type="InterPro" id="IPR009029">
    <property type="entry name" value="HMG_CoA_Rdtase_sub-bd_dom_sf"/>
</dbReference>
<evidence type="ECO:0000313" key="4">
    <source>
        <dbReference type="EMBL" id="WAS99499.1"/>
    </source>
</evidence>
<protein>
    <recommendedName>
        <fullName evidence="3">3-hydroxy-3-methylglutaryl coenzyme A reductase</fullName>
        <shortName evidence="3">HMG-CoA reductase</shortName>
        <ecNumber evidence="3">1.1.1.88</ecNumber>
    </recommendedName>
</protein>
<dbReference type="SUPFAM" id="SSF56542">
    <property type="entry name" value="Substrate-binding domain of HMG-CoA reductase"/>
    <property type="match status" value="1"/>
</dbReference>
<dbReference type="InterPro" id="IPR002202">
    <property type="entry name" value="HMG_CoA_Rdtase"/>
</dbReference>
<dbReference type="PANTHER" id="PTHR10572">
    <property type="entry name" value="3-HYDROXY-3-METHYLGLUTARYL-COENZYME A REDUCTASE"/>
    <property type="match status" value="1"/>
</dbReference>
<evidence type="ECO:0000256" key="3">
    <source>
        <dbReference type="RuleBase" id="RU361219"/>
    </source>
</evidence>
<keyword evidence="5" id="KW-1185">Reference proteome</keyword>
<evidence type="ECO:0000256" key="2">
    <source>
        <dbReference type="ARBA" id="ARBA00023002"/>
    </source>
</evidence>
<sequence length="423" mass="43638">MSGFFRLGVDGRRDAVAAATHIPRDRFAALDPGSLDLGSADNLIENVIGTLELPLAVATNFRINGRDFLVPMAVEEASVVAAASNAAKMIRAGGGFFARSDPPWMIAQVQLTAPRAGEPAPQPAVAAIHAARGDLLALADSAHPRLVARGGGARDLLVRVLAPDMLVVDVVVDCQDAMGANLLNTIAEVLAPRLSDMTGWTAGLRILSNLADRRRAHVTCRVPPGALAGRGFSGAAAAAGIASASRFAELDPYRAATHNKGVMNGVDAVALATGQDWRAIEAGAHAYAGLTGAYRPLATWRLDPEGWLCGAISLPAAVGVVGGATKVHPAARLALEILGATSGAELGQVMAAVGLASNLAALRALATEGIQRGHMSLHARSVAVGAGAQGAEVDLLVHRLVESAEIKHDRAVLLLHELRSESR</sequence>
<dbReference type="PROSITE" id="PS00318">
    <property type="entry name" value="HMG_COA_REDUCTASE_2"/>
    <property type="match status" value="1"/>
</dbReference>
<comment type="catalytic activity">
    <reaction evidence="3">
        <text>(R)-mevalonate + 2 NAD(+) + CoA = (3S)-3-hydroxy-3-methylglutaryl-CoA + 2 NADH + 2 H(+)</text>
        <dbReference type="Rhea" id="RHEA:14833"/>
        <dbReference type="ChEBI" id="CHEBI:15378"/>
        <dbReference type="ChEBI" id="CHEBI:36464"/>
        <dbReference type="ChEBI" id="CHEBI:43074"/>
        <dbReference type="ChEBI" id="CHEBI:57287"/>
        <dbReference type="ChEBI" id="CHEBI:57540"/>
        <dbReference type="ChEBI" id="CHEBI:57945"/>
        <dbReference type="EC" id="1.1.1.88"/>
    </reaction>
</comment>
<reference evidence="4" key="1">
    <citation type="submission" date="2022-11" db="EMBL/GenBank/DDBJ databases">
        <title>Minimal conservation of predation-associated metabolite biosynthetic gene clusters underscores biosynthetic potential of Myxococcota including descriptions for ten novel species: Archangium lansinium sp. nov., Myxococcus landrumus sp. nov., Nannocystis bai.</title>
        <authorList>
            <person name="Ahearne A."/>
            <person name="Stevens C."/>
            <person name="Dowd S."/>
        </authorList>
    </citation>
    <scope>NUCLEOTIDE SEQUENCE</scope>
    <source>
        <strain evidence="4">Fl3</strain>
    </source>
</reference>
<proteinExistence type="inferred from homology"/>
<dbReference type="Proteomes" id="UP001164459">
    <property type="component" value="Chromosome"/>
</dbReference>
<dbReference type="NCBIfam" id="TIGR00532">
    <property type="entry name" value="HMG_CoA_R_NAD"/>
    <property type="match status" value="1"/>
</dbReference>
<dbReference type="InterPro" id="IPR023074">
    <property type="entry name" value="HMG_CoA_Rdtase_cat_sf"/>
</dbReference>